<accession>A0A8H3EQR2</accession>
<feature type="compositionally biased region" description="Acidic residues" evidence="1">
    <location>
        <begin position="666"/>
        <end position="678"/>
    </location>
</feature>
<gene>
    <name evidence="2" type="ORF">GOMPHAMPRED_007486</name>
</gene>
<evidence type="ECO:0000313" key="3">
    <source>
        <dbReference type="Proteomes" id="UP000664169"/>
    </source>
</evidence>
<dbReference type="AlphaFoldDB" id="A0A8H3EQR2"/>
<feature type="compositionally biased region" description="Basic and acidic residues" evidence="1">
    <location>
        <begin position="679"/>
        <end position="689"/>
    </location>
</feature>
<name>A0A8H3EQR2_9LECA</name>
<evidence type="ECO:0000313" key="2">
    <source>
        <dbReference type="EMBL" id="CAF9911666.1"/>
    </source>
</evidence>
<dbReference type="GO" id="GO:1990072">
    <property type="term" value="C:TRAPPIII protein complex"/>
    <property type="evidence" value="ECO:0007669"/>
    <property type="project" value="TreeGrafter"/>
</dbReference>
<dbReference type="Pfam" id="PF12739">
    <property type="entry name" value="TRAPPC-Trs85"/>
    <property type="match status" value="1"/>
</dbReference>
<dbReference type="PANTHER" id="PTHR12975:SF6">
    <property type="entry name" value="TRAFFICKING PROTEIN PARTICLE COMPLEX SUBUNIT 8"/>
    <property type="match status" value="1"/>
</dbReference>
<dbReference type="Proteomes" id="UP000664169">
    <property type="component" value="Unassembled WGS sequence"/>
</dbReference>
<dbReference type="InterPro" id="IPR024420">
    <property type="entry name" value="TRAPP_III_complex_Trs85"/>
</dbReference>
<feature type="region of interest" description="Disordered" evidence="1">
    <location>
        <begin position="665"/>
        <end position="726"/>
    </location>
</feature>
<evidence type="ECO:0000256" key="1">
    <source>
        <dbReference type="SAM" id="MobiDB-lite"/>
    </source>
</evidence>
<reference evidence="2" key="1">
    <citation type="submission" date="2021-03" db="EMBL/GenBank/DDBJ databases">
        <authorList>
            <person name="Tagirdzhanova G."/>
        </authorList>
    </citation>
    <scope>NUCLEOTIDE SEQUENCE</scope>
</reference>
<sequence length="726" mass="81238">MSTPPSTDDRFVQPRNASPNAKLDPDRLRSPSTSTRVSFDRASRIHNATPDPSVESDDPEKVILESFYPRLFVLASPDTEELVRLKGIYGGLAGLLRPFGERIQGNVVTRDSSGLSKSLAPFGIHFLPFHRLESPSVDSGPQRTPSMSWTNDDLMQSTIDISTSRLQEQSSVMEGVLKNQLAMPSKKPETTVNPQQPLSLPYYTFYLRRLLGGRQLIPYEPYTHPVACLIAISSQSSAPLESLRDLYDSTRQGSRDLPAWLSNEFLRYYILVHDEDHDDINRSTALFDQMKRHFGLHCHMLRLRSTQCGPETQDSVELPQVSWLSATEEAADIDRRMLNSGIDEFKQYLFNSDAVSLRTFVREMVTQSIIPFMEGRINAWNEQVASRRRGISGRFMSLSKRFTFGSGRGSKGGSSTNSNTNYNATLGAYMPDSAEAIMHRLADYAVMLGDWKLASSTYEMLRSDFTDDKSWRHSAFANEMAAITTIKYAHTNASSLKPDIIDQMLDSATYSYLSRCQDPASAVRCLLFSAELYKSHGRIGIKEATKWSDRLLELSILSPLAQSLFTSRIALFFSISPTSGSLQFGSCTRKAALWNLLATELWLLQAQNPACAKESLSQAKSFYTLSNKNNSGTPPFTSMEGKWDQLHQELASMEYSSAAAAAAVEDVNDTQDELDEVREELHDPGETSRKGHQHRLSMAFQSAQGDARDMLQRLNDPSTQEDDGFT</sequence>
<comment type="caution">
    <text evidence="2">The sequence shown here is derived from an EMBL/GenBank/DDBJ whole genome shotgun (WGS) entry which is preliminary data.</text>
</comment>
<dbReference type="PANTHER" id="PTHR12975">
    <property type="entry name" value="TRANSPORT PROTEIN TRAPP"/>
    <property type="match status" value="1"/>
</dbReference>
<dbReference type="OrthoDB" id="203724at2759"/>
<feature type="region of interest" description="Disordered" evidence="1">
    <location>
        <begin position="1"/>
        <end position="58"/>
    </location>
</feature>
<protein>
    <submittedName>
        <fullName evidence="2">Uncharacterized protein</fullName>
    </submittedName>
</protein>
<organism evidence="2 3">
    <name type="scientific">Gomphillus americanus</name>
    <dbReference type="NCBI Taxonomy" id="1940652"/>
    <lineage>
        <taxon>Eukaryota</taxon>
        <taxon>Fungi</taxon>
        <taxon>Dikarya</taxon>
        <taxon>Ascomycota</taxon>
        <taxon>Pezizomycotina</taxon>
        <taxon>Lecanoromycetes</taxon>
        <taxon>OSLEUM clade</taxon>
        <taxon>Ostropomycetidae</taxon>
        <taxon>Ostropales</taxon>
        <taxon>Graphidaceae</taxon>
        <taxon>Gomphilloideae</taxon>
        <taxon>Gomphillus</taxon>
    </lineage>
</organism>
<dbReference type="EMBL" id="CAJPDQ010000006">
    <property type="protein sequence ID" value="CAF9911666.1"/>
    <property type="molecule type" value="Genomic_DNA"/>
</dbReference>
<proteinExistence type="predicted"/>
<keyword evidence="3" id="KW-1185">Reference proteome</keyword>